<accession>A0A387BGW7</accession>
<keyword evidence="1" id="KW-0472">Membrane</keyword>
<organism evidence="2 3">
    <name type="scientific">Protaetiibacter intestinalis</name>
    <dbReference type="NCBI Taxonomy" id="2419774"/>
    <lineage>
        <taxon>Bacteria</taxon>
        <taxon>Bacillati</taxon>
        <taxon>Actinomycetota</taxon>
        <taxon>Actinomycetes</taxon>
        <taxon>Micrococcales</taxon>
        <taxon>Microbacteriaceae</taxon>
        <taxon>Protaetiibacter</taxon>
    </lineage>
</organism>
<feature type="transmembrane region" description="Helical" evidence="1">
    <location>
        <begin position="175"/>
        <end position="195"/>
    </location>
</feature>
<dbReference type="EMBL" id="CP032630">
    <property type="protein sequence ID" value="AYF97760.1"/>
    <property type="molecule type" value="Genomic_DNA"/>
</dbReference>
<dbReference type="RefSeq" id="WP_120762109.1">
    <property type="nucleotide sequence ID" value="NZ_CP032630.1"/>
</dbReference>
<protein>
    <submittedName>
        <fullName evidence="2">Uncharacterized protein</fullName>
    </submittedName>
</protein>
<dbReference type="AlphaFoldDB" id="A0A387BGW7"/>
<name>A0A387BGW7_9MICO</name>
<dbReference type="Proteomes" id="UP000278886">
    <property type="component" value="Chromosome"/>
</dbReference>
<feature type="transmembrane region" description="Helical" evidence="1">
    <location>
        <begin position="201"/>
        <end position="218"/>
    </location>
</feature>
<reference evidence="3" key="1">
    <citation type="submission" date="2018-09" db="EMBL/GenBank/DDBJ databases">
        <title>Genome sequencing of strain 2DFWR-13.</title>
        <authorList>
            <person name="Heo J."/>
            <person name="Kim S.-J."/>
            <person name="Kwon S.-W."/>
        </authorList>
    </citation>
    <scope>NUCLEOTIDE SEQUENCE [LARGE SCALE GENOMIC DNA]</scope>
    <source>
        <strain evidence="3">2DFWR-13</strain>
    </source>
</reference>
<gene>
    <name evidence="2" type="ORF">D7I47_05490</name>
</gene>
<evidence type="ECO:0000256" key="1">
    <source>
        <dbReference type="SAM" id="Phobius"/>
    </source>
</evidence>
<feature type="transmembrane region" description="Helical" evidence="1">
    <location>
        <begin position="45"/>
        <end position="67"/>
    </location>
</feature>
<keyword evidence="1" id="KW-1133">Transmembrane helix</keyword>
<keyword evidence="1" id="KW-0812">Transmembrane</keyword>
<sequence>MRLPWFLRTALSPLVLAAIALSVPLTVIGMELSIPDDRAELPWSNVLVAFPAIVGAIGELEVVWRRLSVNRIAEALRRTLVVPTASALVSAATVAISYAALDVEGRIGDDHLVFPADVGNPWALTLFAGAGLGMAAALGVLMIVTFPLLTVFRADEVVAFNYVELDEQHLPTARTAVRGIAVVVACLPVAVTAFVLDWPLLAWPVTVVGVIAVIRVVGLQRRIGRSPI</sequence>
<keyword evidence="3" id="KW-1185">Reference proteome</keyword>
<feature type="transmembrane region" description="Helical" evidence="1">
    <location>
        <begin position="79"/>
        <end position="101"/>
    </location>
</feature>
<evidence type="ECO:0000313" key="3">
    <source>
        <dbReference type="Proteomes" id="UP000278886"/>
    </source>
</evidence>
<evidence type="ECO:0000313" key="2">
    <source>
        <dbReference type="EMBL" id="AYF97760.1"/>
    </source>
</evidence>
<feature type="transmembrane region" description="Helical" evidence="1">
    <location>
        <begin position="121"/>
        <end position="154"/>
    </location>
</feature>
<dbReference type="KEGG" id="lyd:D7I47_05490"/>
<proteinExistence type="predicted"/>